<dbReference type="Proteomes" id="UP000324479">
    <property type="component" value="Unassembled WGS sequence"/>
</dbReference>
<evidence type="ECO:0000259" key="2">
    <source>
        <dbReference type="SMART" id="SM00228"/>
    </source>
</evidence>
<dbReference type="SMART" id="SM00228">
    <property type="entry name" value="PDZ"/>
    <property type="match status" value="1"/>
</dbReference>
<keyword evidence="1" id="KW-0732">Signal</keyword>
<accession>A0A5M6DF59</accession>
<organism evidence="3 4">
    <name type="scientific">Roseiconus nitratireducens</name>
    <dbReference type="NCBI Taxonomy" id="2605748"/>
    <lineage>
        <taxon>Bacteria</taxon>
        <taxon>Pseudomonadati</taxon>
        <taxon>Planctomycetota</taxon>
        <taxon>Planctomycetia</taxon>
        <taxon>Pirellulales</taxon>
        <taxon>Pirellulaceae</taxon>
        <taxon>Roseiconus</taxon>
    </lineage>
</organism>
<keyword evidence="4" id="KW-1185">Reference proteome</keyword>
<feature type="signal peptide" evidence="1">
    <location>
        <begin position="1"/>
        <end position="22"/>
    </location>
</feature>
<protein>
    <submittedName>
        <fullName evidence="3">PDZ domain-containing protein</fullName>
    </submittedName>
</protein>
<dbReference type="InterPro" id="IPR041489">
    <property type="entry name" value="PDZ_6"/>
</dbReference>
<dbReference type="InterPro" id="IPR036034">
    <property type="entry name" value="PDZ_sf"/>
</dbReference>
<dbReference type="SUPFAM" id="SSF50156">
    <property type="entry name" value="PDZ domain-like"/>
    <property type="match status" value="1"/>
</dbReference>
<dbReference type="InterPro" id="IPR001478">
    <property type="entry name" value="PDZ"/>
</dbReference>
<dbReference type="Pfam" id="PF17820">
    <property type="entry name" value="PDZ_6"/>
    <property type="match status" value="1"/>
</dbReference>
<feature type="domain" description="PDZ" evidence="2">
    <location>
        <begin position="34"/>
        <end position="121"/>
    </location>
</feature>
<proteinExistence type="predicted"/>
<evidence type="ECO:0000256" key="1">
    <source>
        <dbReference type="SAM" id="SignalP"/>
    </source>
</evidence>
<comment type="caution">
    <text evidence="3">The sequence shown here is derived from an EMBL/GenBank/DDBJ whole genome shotgun (WGS) entry which is preliminary data.</text>
</comment>
<dbReference type="Gene3D" id="2.30.42.10">
    <property type="match status" value="1"/>
</dbReference>
<feature type="chain" id="PRO_5024357792" evidence="1">
    <location>
        <begin position="23"/>
        <end position="291"/>
    </location>
</feature>
<dbReference type="AlphaFoldDB" id="A0A5M6DF59"/>
<sequence length="291" mass="32252">MGTNMRCTLALIFTLAAGLVTAAGPETSPWKTDRFSGFYSCDVTDLSDALPENFSRSIGSQKGALVLSVAPGSPAAKAGLRKFNIVTMVNGENVETAEQLASEMKKTPSDETQILRVEQPTLRRNSFRWKSRIIRFQPVPIADWAGDRVSVSKDTISGVTTLEPREKPNITRGSGFYAYAVAKGGQKDTFIRFYRSGDDWLFMKRFEIRSGGETYLESRGFFDVERDNSAGRVWEYCDVPFAGDVKEALQAMMQGSPATLRFSGEQYREDHEVSEIELYDTMAVIAAAEAL</sequence>
<reference evidence="3 4" key="1">
    <citation type="submission" date="2019-08" db="EMBL/GenBank/DDBJ databases">
        <authorList>
            <person name="Dhanesh K."/>
            <person name="Kumar G."/>
            <person name="Sasikala C."/>
            <person name="Venkata Ramana C."/>
        </authorList>
    </citation>
    <scope>NUCLEOTIDE SEQUENCE [LARGE SCALE GENOMIC DNA]</scope>
    <source>
        <strain evidence="3 4">JC645</strain>
    </source>
</reference>
<evidence type="ECO:0000313" key="4">
    <source>
        <dbReference type="Proteomes" id="UP000324479"/>
    </source>
</evidence>
<gene>
    <name evidence="3" type="ORF">FYK55_03705</name>
</gene>
<evidence type="ECO:0000313" key="3">
    <source>
        <dbReference type="EMBL" id="KAA5546023.1"/>
    </source>
</evidence>
<dbReference type="EMBL" id="VWOX01000002">
    <property type="protein sequence ID" value="KAA5546023.1"/>
    <property type="molecule type" value="Genomic_DNA"/>
</dbReference>
<name>A0A5M6DF59_9BACT</name>